<evidence type="ECO:0000256" key="8">
    <source>
        <dbReference type="SAM" id="Coils"/>
    </source>
</evidence>
<evidence type="ECO:0000256" key="6">
    <source>
        <dbReference type="ARBA" id="ARBA00022777"/>
    </source>
</evidence>
<keyword evidence="7" id="KW-0902">Two-component regulatory system</keyword>
<evidence type="ECO:0000313" key="12">
    <source>
        <dbReference type="EMBL" id="KWT79608.1"/>
    </source>
</evidence>
<dbReference type="InterPro" id="IPR036890">
    <property type="entry name" value="HATPase_C_sf"/>
</dbReference>
<keyword evidence="9" id="KW-0472">Membrane</keyword>
<dbReference type="Proteomes" id="UP000060487">
    <property type="component" value="Unassembled WGS sequence"/>
</dbReference>
<dbReference type="EC" id="2.7.13.3" evidence="3"/>
<dbReference type="SUPFAM" id="SSF158472">
    <property type="entry name" value="HAMP domain-like"/>
    <property type="match status" value="1"/>
</dbReference>
<keyword evidence="13" id="KW-1185">Reference proteome</keyword>
<reference evidence="12 13" key="1">
    <citation type="submission" date="2015-11" db="EMBL/GenBank/DDBJ databases">
        <authorList>
            <person name="Lin W."/>
        </authorList>
    </citation>
    <scope>NUCLEOTIDE SEQUENCE [LARGE SCALE GENOMIC DNA]</scope>
    <source>
        <strain evidence="12 13">HCH-1</strain>
    </source>
</reference>
<dbReference type="Pfam" id="PF02518">
    <property type="entry name" value="HATPase_c"/>
    <property type="match status" value="1"/>
</dbReference>
<name>A0ABR5SDU6_9BACT</name>
<dbReference type="InterPro" id="IPR003661">
    <property type="entry name" value="HisK_dim/P_dom"/>
</dbReference>
<evidence type="ECO:0000256" key="9">
    <source>
        <dbReference type="SAM" id="Phobius"/>
    </source>
</evidence>
<comment type="catalytic activity">
    <reaction evidence="1">
        <text>ATP + protein L-histidine = ADP + protein N-phospho-L-histidine.</text>
        <dbReference type="EC" id="2.7.13.3"/>
    </reaction>
</comment>
<dbReference type="Gene3D" id="6.10.340.10">
    <property type="match status" value="1"/>
</dbReference>
<dbReference type="SUPFAM" id="SSF47384">
    <property type="entry name" value="Homodimeric domain of signal transducing histidine kinase"/>
    <property type="match status" value="1"/>
</dbReference>
<evidence type="ECO:0000256" key="4">
    <source>
        <dbReference type="ARBA" id="ARBA00022553"/>
    </source>
</evidence>
<keyword evidence="4" id="KW-0597">Phosphoprotein</keyword>
<proteinExistence type="predicted"/>
<dbReference type="Pfam" id="PF00512">
    <property type="entry name" value="HisKA"/>
    <property type="match status" value="1"/>
</dbReference>
<evidence type="ECO:0000256" key="5">
    <source>
        <dbReference type="ARBA" id="ARBA00022679"/>
    </source>
</evidence>
<feature type="transmembrane region" description="Helical" evidence="9">
    <location>
        <begin position="12"/>
        <end position="31"/>
    </location>
</feature>
<organism evidence="12 13">
    <name type="scientific">Candidatus Magnetominusculus xianensis</name>
    <dbReference type="NCBI Taxonomy" id="1748249"/>
    <lineage>
        <taxon>Bacteria</taxon>
        <taxon>Pseudomonadati</taxon>
        <taxon>Nitrospirota</taxon>
        <taxon>Nitrospiria</taxon>
        <taxon>Nitrospirales</taxon>
        <taxon>Nitrospiraceae</taxon>
        <taxon>Candidatus Magnetominusculus</taxon>
    </lineage>
</organism>
<dbReference type="InterPro" id="IPR003660">
    <property type="entry name" value="HAMP_dom"/>
</dbReference>
<keyword evidence="5 12" id="KW-0808">Transferase</keyword>
<feature type="domain" description="HAMP" evidence="11">
    <location>
        <begin position="164"/>
        <end position="216"/>
    </location>
</feature>
<dbReference type="CDD" id="cd16922">
    <property type="entry name" value="HATPase_EvgS-ArcB-TorS-like"/>
    <property type="match status" value="1"/>
</dbReference>
<evidence type="ECO:0000259" key="10">
    <source>
        <dbReference type="PROSITE" id="PS50109"/>
    </source>
</evidence>
<dbReference type="Pfam" id="PF00672">
    <property type="entry name" value="HAMP"/>
    <property type="match status" value="1"/>
</dbReference>
<dbReference type="RefSeq" id="WP_085053326.1">
    <property type="nucleotide sequence ID" value="NZ_LNQR01000103.1"/>
</dbReference>
<keyword evidence="8" id="KW-0175">Coiled coil</keyword>
<dbReference type="PANTHER" id="PTHR43711:SF31">
    <property type="entry name" value="HISTIDINE KINASE"/>
    <property type="match status" value="1"/>
</dbReference>
<dbReference type="EMBL" id="LNQR01000103">
    <property type="protein sequence ID" value="KWT79608.1"/>
    <property type="molecule type" value="Genomic_DNA"/>
</dbReference>
<accession>A0ABR5SDU6</accession>
<dbReference type="SMART" id="SM00388">
    <property type="entry name" value="HisKA"/>
    <property type="match status" value="1"/>
</dbReference>
<keyword evidence="9" id="KW-0812">Transmembrane</keyword>
<dbReference type="Gene3D" id="3.30.565.10">
    <property type="entry name" value="Histidine kinase-like ATPase, C-terminal domain"/>
    <property type="match status" value="1"/>
</dbReference>
<feature type="coiled-coil region" evidence="8">
    <location>
        <begin position="319"/>
        <end position="350"/>
    </location>
</feature>
<dbReference type="InterPro" id="IPR036097">
    <property type="entry name" value="HisK_dim/P_sf"/>
</dbReference>
<evidence type="ECO:0000256" key="1">
    <source>
        <dbReference type="ARBA" id="ARBA00000085"/>
    </source>
</evidence>
<dbReference type="InterPro" id="IPR005467">
    <property type="entry name" value="His_kinase_dom"/>
</dbReference>
<dbReference type="InterPro" id="IPR050736">
    <property type="entry name" value="Sensor_HK_Regulatory"/>
</dbReference>
<comment type="subcellular location">
    <subcellularLocation>
        <location evidence="2">Membrane</location>
    </subcellularLocation>
</comment>
<dbReference type="InterPro" id="IPR004358">
    <property type="entry name" value="Sig_transdc_His_kin-like_C"/>
</dbReference>
<dbReference type="CDD" id="cd06225">
    <property type="entry name" value="HAMP"/>
    <property type="match status" value="1"/>
</dbReference>
<dbReference type="PROSITE" id="PS50885">
    <property type="entry name" value="HAMP"/>
    <property type="match status" value="1"/>
</dbReference>
<evidence type="ECO:0000313" key="13">
    <source>
        <dbReference type="Proteomes" id="UP000060487"/>
    </source>
</evidence>
<dbReference type="PRINTS" id="PR00344">
    <property type="entry name" value="BCTRLSENSOR"/>
</dbReference>
<dbReference type="SMART" id="SM00304">
    <property type="entry name" value="HAMP"/>
    <property type="match status" value="1"/>
</dbReference>
<dbReference type="InterPro" id="IPR003594">
    <property type="entry name" value="HATPase_dom"/>
</dbReference>
<evidence type="ECO:0000256" key="7">
    <source>
        <dbReference type="ARBA" id="ARBA00023012"/>
    </source>
</evidence>
<dbReference type="PROSITE" id="PS50109">
    <property type="entry name" value="HIS_KIN"/>
    <property type="match status" value="1"/>
</dbReference>
<dbReference type="SMART" id="SM00387">
    <property type="entry name" value="HATPase_c"/>
    <property type="match status" value="1"/>
</dbReference>
<evidence type="ECO:0000256" key="2">
    <source>
        <dbReference type="ARBA" id="ARBA00004370"/>
    </source>
</evidence>
<dbReference type="Gene3D" id="1.10.287.130">
    <property type="match status" value="1"/>
</dbReference>
<sequence>MFNNVKFVSLNTKLMVFGLFCLIMLGVSFLYDFRSTLEINNISLWLQKAGELRWRLHESAAKDSNIYAAVSGNINTTAGLHPLRDTRARQMSEELFNRWNALNSSGPDAKDAKAVKELDGALEAFTVYVQADYKQKLAALYRLKLYMAVFFFFMVILAILVARAVVTRPLLMIINAIRNVADGDFHTRINIRSNDEVGRLAKYFNVMTDALDSSFHEMEILASFPEKNPSPITGLQIHGGQPLITYINPAAQALISSDNLDQSQLIPPRLNEIIESLQSENKDCTFCELDIKDKTFIQYVHLLKDRKTIRIFSYDITERKHMEDKLKEYADKLEQKVKDRTKELEEAKLLAEAASKTKSGFLANMSHELRTPLNSVIGFTQVLIDKLYGDLNARQELYLTNVLNSGNHLLALINEVLDLSRIEAGKIELERSNFSTALLLSTSVAMFKERAMAKRIKLSAETQTDALMDGDELRIKQVLYNLLSNAIKFTHEGGTVRITVRAIDQGGAYIETAVEDTGIGIKEGDIERLFTEFTQLDSSYTKRYEGAGLGLALSKKLIELHGGTIGVTSVYGKGSRFYFTVPAAVRYDA</sequence>
<keyword evidence="9" id="KW-1133">Transmembrane helix</keyword>
<protein>
    <recommendedName>
        <fullName evidence="3">histidine kinase</fullName>
        <ecNumber evidence="3">2.7.13.3</ecNumber>
    </recommendedName>
</protein>
<gene>
    <name evidence="12" type="ORF">ASN18_2705</name>
</gene>
<comment type="caution">
    <text evidence="12">The sequence shown here is derived from an EMBL/GenBank/DDBJ whole genome shotgun (WGS) entry which is preliminary data.</text>
</comment>
<dbReference type="PANTHER" id="PTHR43711">
    <property type="entry name" value="TWO-COMPONENT HISTIDINE KINASE"/>
    <property type="match status" value="1"/>
</dbReference>
<evidence type="ECO:0000256" key="3">
    <source>
        <dbReference type="ARBA" id="ARBA00012438"/>
    </source>
</evidence>
<keyword evidence="6 12" id="KW-0418">Kinase</keyword>
<dbReference type="GO" id="GO:0004673">
    <property type="term" value="F:protein histidine kinase activity"/>
    <property type="evidence" value="ECO:0007669"/>
    <property type="project" value="UniProtKB-EC"/>
</dbReference>
<evidence type="ECO:0000259" key="11">
    <source>
        <dbReference type="PROSITE" id="PS50885"/>
    </source>
</evidence>
<feature type="transmembrane region" description="Helical" evidence="9">
    <location>
        <begin position="145"/>
        <end position="166"/>
    </location>
</feature>
<feature type="domain" description="Histidine kinase" evidence="10">
    <location>
        <begin position="364"/>
        <end position="585"/>
    </location>
</feature>
<dbReference type="CDD" id="cd00082">
    <property type="entry name" value="HisKA"/>
    <property type="match status" value="1"/>
</dbReference>
<dbReference type="SUPFAM" id="SSF55874">
    <property type="entry name" value="ATPase domain of HSP90 chaperone/DNA topoisomerase II/histidine kinase"/>
    <property type="match status" value="1"/>
</dbReference>